<accession>A0A1H2PJF6</accession>
<evidence type="ECO:0000313" key="1">
    <source>
        <dbReference type="EMBL" id="SDV46466.1"/>
    </source>
</evidence>
<dbReference type="AlphaFoldDB" id="A0A1H2PJF6"/>
<dbReference type="EMBL" id="FNLO01000001">
    <property type="protein sequence ID" value="SDV46466.1"/>
    <property type="molecule type" value="Genomic_DNA"/>
</dbReference>
<gene>
    <name evidence="1" type="ORF">SAMN05216551_101358</name>
</gene>
<protein>
    <submittedName>
        <fullName evidence="1">Uncharacterized protein</fullName>
    </submittedName>
</protein>
<keyword evidence="2" id="KW-1185">Reference proteome</keyword>
<evidence type="ECO:0000313" key="2">
    <source>
        <dbReference type="Proteomes" id="UP000243719"/>
    </source>
</evidence>
<organism evidence="1 2">
    <name type="scientific">Chitinasiproducens palmae</name>
    <dbReference type="NCBI Taxonomy" id="1770053"/>
    <lineage>
        <taxon>Bacteria</taxon>
        <taxon>Pseudomonadati</taxon>
        <taxon>Pseudomonadota</taxon>
        <taxon>Betaproteobacteria</taxon>
        <taxon>Burkholderiales</taxon>
        <taxon>Burkholderiaceae</taxon>
        <taxon>Chitinasiproducens</taxon>
    </lineage>
</organism>
<reference evidence="2" key="1">
    <citation type="submission" date="2016-09" db="EMBL/GenBank/DDBJ databases">
        <authorList>
            <person name="Varghese N."/>
            <person name="Submissions S."/>
        </authorList>
    </citation>
    <scope>NUCLEOTIDE SEQUENCE [LARGE SCALE GENOMIC DNA]</scope>
    <source>
        <strain evidence="2">JS23</strain>
    </source>
</reference>
<sequence>MTFVIGKDQAIALRDTGRLGRALPGVAQP</sequence>
<dbReference type="Proteomes" id="UP000243719">
    <property type="component" value="Unassembled WGS sequence"/>
</dbReference>
<proteinExistence type="predicted"/>
<name>A0A1H2PJF6_9BURK</name>